<dbReference type="AlphaFoldDB" id="A0A7X3H4E7"/>
<feature type="compositionally biased region" description="Basic and acidic residues" evidence="1">
    <location>
        <begin position="87"/>
        <end position="96"/>
    </location>
</feature>
<name>A0A7X3H4E7_9GAMM</name>
<keyword evidence="2" id="KW-1133">Transmembrane helix</keyword>
<comment type="caution">
    <text evidence="3">The sequence shown here is derived from an EMBL/GenBank/DDBJ whole genome shotgun (WGS) entry which is preliminary data.</text>
</comment>
<gene>
    <name evidence="3" type="ORF">GO594_04130</name>
</gene>
<evidence type="ECO:0000256" key="2">
    <source>
        <dbReference type="SAM" id="Phobius"/>
    </source>
</evidence>
<dbReference type="EMBL" id="WTFN01000006">
    <property type="protein sequence ID" value="MWK55151.1"/>
    <property type="molecule type" value="Genomic_DNA"/>
</dbReference>
<protein>
    <submittedName>
        <fullName evidence="3">Uncharacterized protein</fullName>
    </submittedName>
</protein>
<sequence length="238" mass="27543">MKADWDDAPRHVRRNGKNAWVRWLVPGLAGCALVFGLLNLAGTHFAFPRFNDQPAEPPAEYVHTDPYGNGAERQPQTATAEEQFWADQRRKEEQRRAQAQAQQRQTDFNDHNYTPRQPDNVVSMEGVRQSLAYQQPNQQTSTRRRSIEKDGQMVRKWDGGGSYYATWTIVNNYIDNGSVCDNHKRGSIDYRECRKGAKQFFKAECRGWGERWQQDREPSSELMKQRYCSAASSFSPMM</sequence>
<organism evidence="3 4">
    <name type="scientific">Metapseudomonas otitidis</name>
    <dbReference type="NCBI Taxonomy" id="319939"/>
    <lineage>
        <taxon>Bacteria</taxon>
        <taxon>Pseudomonadati</taxon>
        <taxon>Pseudomonadota</taxon>
        <taxon>Gammaproteobacteria</taxon>
        <taxon>Pseudomonadales</taxon>
        <taxon>Pseudomonadaceae</taxon>
        <taxon>Metapseudomonas</taxon>
    </lineage>
</organism>
<evidence type="ECO:0000256" key="1">
    <source>
        <dbReference type="SAM" id="MobiDB-lite"/>
    </source>
</evidence>
<evidence type="ECO:0000313" key="3">
    <source>
        <dbReference type="EMBL" id="MWK55151.1"/>
    </source>
</evidence>
<accession>A0A7X3H4E7</accession>
<evidence type="ECO:0000313" key="4">
    <source>
        <dbReference type="Proteomes" id="UP000461288"/>
    </source>
</evidence>
<proteinExistence type="predicted"/>
<feature type="region of interest" description="Disordered" evidence="1">
    <location>
        <begin position="56"/>
        <end position="118"/>
    </location>
</feature>
<dbReference type="RefSeq" id="WP_160479990.1">
    <property type="nucleotide sequence ID" value="NZ_WTFN01000006.1"/>
</dbReference>
<reference evidence="3 4" key="1">
    <citation type="submission" date="2019-12" db="EMBL/GenBank/DDBJ databases">
        <title>Draft genome sequence of Pseudomonas otitidis recovered from a chicken carcass.</title>
        <authorList>
            <person name="Vieira T.R."/>
            <person name="Oliviera E.F.C."/>
            <person name="Silva N.M.V."/>
            <person name="Sambrano G.E."/>
            <person name="Cibulski S.P."/>
            <person name="Cardoso M.R.I."/>
        </authorList>
    </citation>
    <scope>NUCLEOTIDE SEQUENCE [LARGE SCALE GENOMIC DNA]</scope>
    <source>
        <strain evidence="3 4">25_K</strain>
    </source>
</reference>
<keyword evidence="2" id="KW-0812">Transmembrane</keyword>
<feature type="transmembrane region" description="Helical" evidence="2">
    <location>
        <begin position="20"/>
        <end position="41"/>
    </location>
</feature>
<keyword evidence="2" id="KW-0472">Membrane</keyword>
<dbReference type="Proteomes" id="UP000461288">
    <property type="component" value="Unassembled WGS sequence"/>
</dbReference>